<evidence type="ECO:0000256" key="2">
    <source>
        <dbReference type="ARBA" id="ARBA00023002"/>
    </source>
</evidence>
<dbReference type="Gene3D" id="3.40.605.10">
    <property type="entry name" value="Aldehyde Dehydrogenase, Chain A, domain 1"/>
    <property type="match status" value="1"/>
</dbReference>
<reference evidence="7 8" key="1">
    <citation type="submission" date="2019-01" db="EMBL/GenBank/DDBJ databases">
        <authorList>
            <person name="Zhang S."/>
        </authorList>
    </citation>
    <scope>NUCLEOTIDE SEQUENCE [LARGE SCALE GENOMIC DNA]</scope>
    <source>
        <strain evidence="7 8">1626</strain>
    </source>
</reference>
<dbReference type="InterPro" id="IPR016162">
    <property type="entry name" value="Ald_DH_N"/>
</dbReference>
<sequence length="473" mass="50759">MLRYQHLIGGQPHGSDRWLEVADPARGVGYAEVADGTAADVDAAVAAASQAFPEWSGWSSERRARCLERLADAIEARLDDFAHAEARDGGKPYALARDAEIPRAIANLRFFAHAATQFASECHHGQAGLNYTLRLPLGVVATISPWNLPLYLFTWKIAPALAAGNTVVAKPSEITPATATMLGELLQDAGFPDGVLNIVHGRGAVVGEALVAHPQVRAISFTGSTAVGRRIAAIAAPMLKKLSLELGGKNATLVFADSDWEAQLDTIVRSTFQNSGQICLCGSRLLVERSIWHRFRDALVARVGELVPGDPMDPDARMGPLVSQAHFDKVMAAMTRARDEGARVLCGGHALDRPGWFVAPTLLEGLDADTATNREEIFGPVATLQPFDDDAHALALANASDYGLAASVWTRDLARAHRFAAELRVGIVWINSWLVRDLRTPFGGTGQSGVGREGGFEAMRFFTEAKNVSLPFG</sequence>
<keyword evidence="8" id="KW-1185">Reference proteome</keyword>
<dbReference type="CDD" id="cd07093">
    <property type="entry name" value="ALDH_F8_HMSADH"/>
    <property type="match status" value="1"/>
</dbReference>
<dbReference type="InterPro" id="IPR029510">
    <property type="entry name" value="Ald_DH_CS_GLU"/>
</dbReference>
<evidence type="ECO:0000256" key="4">
    <source>
        <dbReference type="PROSITE-ProRule" id="PRU10007"/>
    </source>
</evidence>
<dbReference type="PROSITE" id="PS00687">
    <property type="entry name" value="ALDEHYDE_DEHYDR_GLU"/>
    <property type="match status" value="1"/>
</dbReference>
<keyword evidence="2 5" id="KW-0560">Oxidoreductase</keyword>
<comment type="caution">
    <text evidence="7">The sequence shown here is derived from an EMBL/GenBank/DDBJ whole genome shotgun (WGS) entry which is preliminary data.</text>
</comment>
<organism evidence="7 8">
    <name type="scientific">Luteimonas yindakuii</name>
    <dbReference type="NCBI Taxonomy" id="2565782"/>
    <lineage>
        <taxon>Bacteria</taxon>
        <taxon>Pseudomonadati</taxon>
        <taxon>Pseudomonadota</taxon>
        <taxon>Gammaproteobacteria</taxon>
        <taxon>Lysobacterales</taxon>
        <taxon>Lysobacteraceae</taxon>
        <taxon>Luteimonas</taxon>
    </lineage>
</organism>
<feature type="domain" description="Aldehyde dehydrogenase" evidence="6">
    <location>
        <begin position="16"/>
        <end position="468"/>
    </location>
</feature>
<evidence type="ECO:0000313" key="8">
    <source>
        <dbReference type="Proteomes" id="UP000298681"/>
    </source>
</evidence>
<evidence type="ECO:0000256" key="1">
    <source>
        <dbReference type="ARBA" id="ARBA00009986"/>
    </source>
</evidence>
<dbReference type="InterPro" id="IPR015590">
    <property type="entry name" value="Aldehyde_DH_dom"/>
</dbReference>
<dbReference type="FunFam" id="3.40.605.10:FF:000001">
    <property type="entry name" value="Aldehyde dehydrogenase 1"/>
    <property type="match status" value="1"/>
</dbReference>
<name>A0A4Z1R328_9GAMM</name>
<dbReference type="Pfam" id="PF00171">
    <property type="entry name" value="Aldedh"/>
    <property type="match status" value="1"/>
</dbReference>
<dbReference type="PANTHER" id="PTHR43720:SF2">
    <property type="entry name" value="2-AMINOMUCONIC SEMIALDEHYDE DEHYDROGENASE"/>
    <property type="match status" value="1"/>
</dbReference>
<dbReference type="AlphaFoldDB" id="A0A4Z1R328"/>
<accession>A0A4Z1R328</accession>
<evidence type="ECO:0000259" key="6">
    <source>
        <dbReference type="Pfam" id="PF00171"/>
    </source>
</evidence>
<dbReference type="GO" id="GO:0004030">
    <property type="term" value="F:aldehyde dehydrogenase [NAD(P)+] activity"/>
    <property type="evidence" value="ECO:0007669"/>
    <property type="project" value="UniProtKB-ARBA"/>
</dbReference>
<proteinExistence type="inferred from homology"/>
<feature type="active site" evidence="4">
    <location>
        <position position="245"/>
    </location>
</feature>
<dbReference type="FunFam" id="3.40.309.10:FF:000012">
    <property type="entry name" value="Betaine aldehyde dehydrogenase"/>
    <property type="match status" value="1"/>
</dbReference>
<comment type="similarity">
    <text evidence="1 5">Belongs to the aldehyde dehydrogenase family.</text>
</comment>
<dbReference type="PANTHER" id="PTHR43720">
    <property type="entry name" value="2-AMINOMUCONIC SEMIALDEHYDE DEHYDROGENASE"/>
    <property type="match status" value="1"/>
</dbReference>
<dbReference type="RefSeq" id="WP_134673445.1">
    <property type="nucleotide sequence ID" value="NZ_SPUH01000001.1"/>
</dbReference>
<dbReference type="EMBL" id="SPUH01000001">
    <property type="protein sequence ID" value="TKS54064.1"/>
    <property type="molecule type" value="Genomic_DNA"/>
</dbReference>
<evidence type="ECO:0000313" key="7">
    <source>
        <dbReference type="EMBL" id="TKS54064.1"/>
    </source>
</evidence>
<keyword evidence="3" id="KW-0520">NAD</keyword>
<evidence type="ECO:0000256" key="3">
    <source>
        <dbReference type="ARBA" id="ARBA00023027"/>
    </source>
</evidence>
<dbReference type="InterPro" id="IPR016161">
    <property type="entry name" value="Ald_DH/histidinol_DH"/>
</dbReference>
<dbReference type="Gene3D" id="3.40.309.10">
    <property type="entry name" value="Aldehyde Dehydrogenase, Chain A, domain 2"/>
    <property type="match status" value="1"/>
</dbReference>
<evidence type="ECO:0000256" key="5">
    <source>
        <dbReference type="RuleBase" id="RU003345"/>
    </source>
</evidence>
<dbReference type="Proteomes" id="UP000298681">
    <property type="component" value="Unassembled WGS sequence"/>
</dbReference>
<gene>
    <name evidence="7" type="ORF">E4582_04280</name>
</gene>
<dbReference type="InterPro" id="IPR016163">
    <property type="entry name" value="Ald_DH_C"/>
</dbReference>
<dbReference type="PROSITE" id="PS00070">
    <property type="entry name" value="ALDEHYDE_DEHYDR_CYS"/>
    <property type="match status" value="1"/>
</dbReference>
<dbReference type="InterPro" id="IPR016160">
    <property type="entry name" value="Ald_DH_CS_CYS"/>
</dbReference>
<dbReference type="SUPFAM" id="SSF53720">
    <property type="entry name" value="ALDH-like"/>
    <property type="match status" value="1"/>
</dbReference>
<protein>
    <submittedName>
        <fullName evidence="7">Aldehyde dehydrogenase</fullName>
    </submittedName>
</protein>